<protein>
    <recommendedName>
        <fullName evidence="4">Aminopeptidase</fullName>
    </recommendedName>
</protein>
<dbReference type="Gene3D" id="3.90.70.10">
    <property type="entry name" value="Cysteine proteinases"/>
    <property type="match status" value="2"/>
</dbReference>
<organism evidence="7 8">
    <name type="scientific">Aeriscardovia aeriphila</name>
    <dbReference type="NCBI Taxonomy" id="218139"/>
    <lineage>
        <taxon>Bacteria</taxon>
        <taxon>Bacillati</taxon>
        <taxon>Actinomycetota</taxon>
        <taxon>Actinomycetes</taxon>
        <taxon>Bifidobacteriales</taxon>
        <taxon>Bifidobacteriaceae</taxon>
        <taxon>Aeriscardovia</taxon>
    </lineage>
</organism>
<feature type="compositionally biased region" description="Basic and acidic residues" evidence="6">
    <location>
        <begin position="290"/>
        <end position="301"/>
    </location>
</feature>
<reference evidence="7 8" key="1">
    <citation type="journal article" date="2017" name="BMC Genomics">
        <title>Comparative genomic and phylogenomic analyses of the Bifidobacteriaceae family.</title>
        <authorList>
            <person name="Lugli G.A."/>
            <person name="Milani C."/>
            <person name="Turroni F."/>
            <person name="Duranti S."/>
            <person name="Mancabelli L."/>
            <person name="Mangifesta M."/>
            <person name="Ferrario C."/>
            <person name="Modesto M."/>
            <person name="Mattarelli P."/>
            <person name="Jiri K."/>
            <person name="van Sinderen D."/>
            <person name="Ventura M."/>
        </authorList>
    </citation>
    <scope>NUCLEOTIDE SEQUENCE [LARGE SCALE GENOMIC DNA]</scope>
    <source>
        <strain evidence="7 8">LMG 21773</strain>
    </source>
</reference>
<dbReference type="PROSITE" id="PS00139">
    <property type="entry name" value="THIOL_PROTEASE_CYS"/>
    <property type="match status" value="1"/>
</dbReference>
<dbReference type="AlphaFoldDB" id="A0A261FAK5"/>
<dbReference type="InterPro" id="IPR038765">
    <property type="entry name" value="Papain-like_cys_pep_sf"/>
</dbReference>
<dbReference type="InterPro" id="IPR004134">
    <property type="entry name" value="Peptidase_C1B"/>
</dbReference>
<dbReference type="GO" id="GO:0043418">
    <property type="term" value="P:homocysteine catabolic process"/>
    <property type="evidence" value="ECO:0007669"/>
    <property type="project" value="TreeGrafter"/>
</dbReference>
<comment type="similarity">
    <text evidence="4">Belongs to the peptidase C1 family.</text>
</comment>
<proteinExistence type="inferred from homology"/>
<dbReference type="GO" id="GO:0005737">
    <property type="term" value="C:cytoplasm"/>
    <property type="evidence" value="ECO:0007669"/>
    <property type="project" value="TreeGrafter"/>
</dbReference>
<feature type="compositionally biased region" description="Low complexity" evidence="6">
    <location>
        <begin position="277"/>
        <end position="289"/>
    </location>
</feature>
<accession>A0A261FAK5</accession>
<name>A0A261FAK5_9BIFI</name>
<evidence type="ECO:0000256" key="1">
    <source>
        <dbReference type="ARBA" id="ARBA00022670"/>
    </source>
</evidence>
<dbReference type="GO" id="GO:0009636">
    <property type="term" value="P:response to toxic substance"/>
    <property type="evidence" value="ECO:0007669"/>
    <property type="project" value="TreeGrafter"/>
</dbReference>
<evidence type="ECO:0000256" key="5">
    <source>
        <dbReference type="PIRSR" id="PIRSR005700-1"/>
    </source>
</evidence>
<feature type="region of interest" description="Disordered" evidence="6">
    <location>
        <begin position="268"/>
        <end position="301"/>
    </location>
</feature>
<keyword evidence="3 4" id="KW-0788">Thiol protease</keyword>
<comment type="caution">
    <text evidence="7">The sequence shown here is derived from an EMBL/GenBank/DDBJ whole genome shotgun (WGS) entry which is preliminary data.</text>
</comment>
<dbReference type="EMBL" id="MWWU01000002">
    <property type="protein sequence ID" value="OZG56124.1"/>
    <property type="molecule type" value="Genomic_DNA"/>
</dbReference>
<keyword evidence="1 4" id="KW-0645">Protease</keyword>
<sequence length="520" mass="58419">MLTRQAEKSHIVSSIELMTQNTEKTAVSASQTALSAEGALTSSMSEGYSSQFNSQRANKIAANAAVHNGVLAAAVDYEGVRQLRRTFSIELKQGSITNQKRSGRCWMFSGLNVCRYEMIKDLNLADLELSETYLFFWDKMEKANYYLESILDTLDEPLSSREWEYVNADLVDDGGWFWGFANLVNKYGLMPADAYPESANSDSSADMVQYVNALLREDAAQLRARHEQGASLAVLREVKSQMLAAIYRMLSISLGEPPATFDFVVRTKDDEDKDSQSAESSENSSAADSSAEKGEKSEKDGEKKGFITGKLIVDKNITPLEFFHKYCSVDLNDYVDVADAPHKEYGKLYELRRSSNMVAGHEIQFANMGMDVIKRALIAQLQAGHPAWFACDCEPFSLRRMGVFDRKSVNVEALFDVEYKLDKADRLRFGESLGNHAMTIQGVDLDENGNPTRWKIENSWGKMVGENGYFVMSDEWFSDFVYDVVLRREFLDADTLAVAHSKPVELEPWDPFCKATRCIA</sequence>
<dbReference type="SUPFAM" id="SSF54001">
    <property type="entry name" value="Cysteine proteinases"/>
    <property type="match status" value="1"/>
</dbReference>
<dbReference type="PIRSF" id="PIRSF005700">
    <property type="entry name" value="PepC"/>
    <property type="match status" value="1"/>
</dbReference>
<dbReference type="CDD" id="cd00585">
    <property type="entry name" value="Peptidase_C1B"/>
    <property type="match status" value="1"/>
</dbReference>
<feature type="active site" evidence="5">
    <location>
        <position position="105"/>
    </location>
</feature>
<evidence type="ECO:0000256" key="4">
    <source>
        <dbReference type="PIRNR" id="PIRNR005700"/>
    </source>
</evidence>
<evidence type="ECO:0000256" key="3">
    <source>
        <dbReference type="ARBA" id="ARBA00022807"/>
    </source>
</evidence>
<feature type="active site" evidence="5">
    <location>
        <position position="458"/>
    </location>
</feature>
<dbReference type="InterPro" id="IPR000169">
    <property type="entry name" value="Pept_cys_AS"/>
</dbReference>
<dbReference type="PANTHER" id="PTHR10363">
    <property type="entry name" value="BLEOMYCIN HYDROLASE"/>
    <property type="match status" value="1"/>
</dbReference>
<feature type="active site" evidence="5">
    <location>
        <position position="436"/>
    </location>
</feature>
<keyword evidence="2 4" id="KW-0378">Hydrolase</keyword>
<evidence type="ECO:0000256" key="2">
    <source>
        <dbReference type="ARBA" id="ARBA00022801"/>
    </source>
</evidence>
<dbReference type="Proteomes" id="UP000228976">
    <property type="component" value="Unassembled WGS sequence"/>
</dbReference>
<dbReference type="Pfam" id="PF03051">
    <property type="entry name" value="Peptidase_C1_2"/>
    <property type="match status" value="2"/>
</dbReference>
<gene>
    <name evidence="7" type="ORF">AEAE_0612</name>
</gene>
<evidence type="ECO:0000256" key="6">
    <source>
        <dbReference type="SAM" id="MobiDB-lite"/>
    </source>
</evidence>
<keyword evidence="8" id="KW-1185">Reference proteome</keyword>
<dbReference type="PANTHER" id="PTHR10363:SF2">
    <property type="entry name" value="BLEOMYCIN HYDROLASE"/>
    <property type="match status" value="1"/>
</dbReference>
<evidence type="ECO:0000313" key="7">
    <source>
        <dbReference type="EMBL" id="OZG56124.1"/>
    </source>
</evidence>
<dbReference type="GO" id="GO:0006508">
    <property type="term" value="P:proteolysis"/>
    <property type="evidence" value="ECO:0007669"/>
    <property type="project" value="UniProtKB-KW"/>
</dbReference>
<keyword evidence="4 7" id="KW-0031">Aminopeptidase</keyword>
<dbReference type="GO" id="GO:0070005">
    <property type="term" value="F:cysteine-type aminopeptidase activity"/>
    <property type="evidence" value="ECO:0007669"/>
    <property type="project" value="InterPro"/>
</dbReference>
<evidence type="ECO:0000313" key="8">
    <source>
        <dbReference type="Proteomes" id="UP000228976"/>
    </source>
</evidence>